<dbReference type="AlphaFoldDB" id="A0A7C9R6Y7"/>
<keyword evidence="3 8" id="KW-0812">Transmembrane</keyword>
<evidence type="ECO:0000256" key="2">
    <source>
        <dbReference type="ARBA" id="ARBA00022475"/>
    </source>
</evidence>
<feature type="transmembrane region" description="Helical" evidence="8">
    <location>
        <begin position="50"/>
        <end position="71"/>
    </location>
</feature>
<keyword evidence="5 8" id="KW-1133">Transmembrane helix</keyword>
<keyword evidence="4" id="KW-0547">Nucleotide-binding</keyword>
<feature type="transmembrane region" description="Helical" evidence="8">
    <location>
        <begin position="83"/>
        <end position="106"/>
    </location>
</feature>
<evidence type="ECO:0000256" key="5">
    <source>
        <dbReference type="ARBA" id="ARBA00022989"/>
    </source>
</evidence>
<organism evidence="10 11">
    <name type="scientific">Mesorhizobium zhangyense</name>
    <dbReference type="NCBI Taxonomy" id="1776730"/>
    <lineage>
        <taxon>Bacteria</taxon>
        <taxon>Pseudomonadati</taxon>
        <taxon>Pseudomonadota</taxon>
        <taxon>Alphaproteobacteria</taxon>
        <taxon>Hyphomicrobiales</taxon>
        <taxon>Phyllobacteriaceae</taxon>
        <taxon>Mesorhizobium</taxon>
    </lineage>
</organism>
<evidence type="ECO:0000259" key="9">
    <source>
        <dbReference type="Pfam" id="PF18967"/>
    </source>
</evidence>
<evidence type="ECO:0000256" key="8">
    <source>
        <dbReference type="SAM" id="Phobius"/>
    </source>
</evidence>
<reference evidence="10 11" key="1">
    <citation type="submission" date="2020-02" db="EMBL/GenBank/DDBJ databases">
        <title>Genome sequence of the type strain CGMCC 1.15528 of Mesorhizobium zhangyense.</title>
        <authorList>
            <person name="Gao J."/>
            <person name="Sun J."/>
        </authorList>
    </citation>
    <scope>NUCLEOTIDE SEQUENCE [LARGE SCALE GENOMIC DNA]</scope>
    <source>
        <strain evidence="10 11">CGMCC 1.15528</strain>
    </source>
</reference>
<evidence type="ECO:0000256" key="7">
    <source>
        <dbReference type="ARBA" id="ARBA00023136"/>
    </source>
</evidence>
<comment type="subcellular location">
    <subcellularLocation>
        <location evidence="1">Cell membrane</location>
    </subcellularLocation>
</comment>
<evidence type="ECO:0000313" key="10">
    <source>
        <dbReference type="EMBL" id="NGN41575.1"/>
    </source>
</evidence>
<dbReference type="GO" id="GO:0000166">
    <property type="term" value="F:nucleotide binding"/>
    <property type="evidence" value="ECO:0007669"/>
    <property type="project" value="UniProtKB-KW"/>
</dbReference>
<evidence type="ECO:0000313" key="11">
    <source>
        <dbReference type="Proteomes" id="UP000481252"/>
    </source>
</evidence>
<dbReference type="EMBL" id="JAAKZG010000004">
    <property type="protein sequence ID" value="NGN41575.1"/>
    <property type="molecule type" value="Genomic_DNA"/>
</dbReference>
<dbReference type="GO" id="GO:0051607">
    <property type="term" value="P:defense response to virus"/>
    <property type="evidence" value="ECO:0007669"/>
    <property type="project" value="UniProtKB-KW"/>
</dbReference>
<accession>A0A7C9R6Y7</accession>
<evidence type="ECO:0000256" key="6">
    <source>
        <dbReference type="ARBA" id="ARBA00023118"/>
    </source>
</evidence>
<protein>
    <recommendedName>
        <fullName evidence="9">Pycsar effector protein domain-containing protein</fullName>
    </recommendedName>
</protein>
<dbReference type="InterPro" id="IPR043760">
    <property type="entry name" value="PycTM_dom"/>
</dbReference>
<dbReference type="Proteomes" id="UP000481252">
    <property type="component" value="Unassembled WGS sequence"/>
</dbReference>
<evidence type="ECO:0000256" key="4">
    <source>
        <dbReference type="ARBA" id="ARBA00022741"/>
    </source>
</evidence>
<proteinExistence type="predicted"/>
<keyword evidence="6" id="KW-0051">Antiviral defense</keyword>
<keyword evidence="7 8" id="KW-0472">Membrane</keyword>
<evidence type="ECO:0000256" key="1">
    <source>
        <dbReference type="ARBA" id="ARBA00004236"/>
    </source>
</evidence>
<feature type="domain" description="Pycsar effector protein" evidence="9">
    <location>
        <begin position="31"/>
        <end position="181"/>
    </location>
</feature>
<keyword evidence="2" id="KW-1003">Cell membrane</keyword>
<feature type="transmembrane region" description="Helical" evidence="8">
    <location>
        <begin position="164"/>
        <end position="183"/>
    </location>
</feature>
<name>A0A7C9R6Y7_9HYPH</name>
<comment type="caution">
    <text evidence="10">The sequence shown here is derived from an EMBL/GenBank/DDBJ whole genome shotgun (WGS) entry which is preliminary data.</text>
</comment>
<evidence type="ECO:0000256" key="3">
    <source>
        <dbReference type="ARBA" id="ARBA00022692"/>
    </source>
</evidence>
<dbReference type="Pfam" id="PF18967">
    <property type="entry name" value="PycTM"/>
    <property type="match status" value="1"/>
</dbReference>
<sequence>MGEMASSLKFDSSKGNTEISSTLPGKDYLEHLKKINDVFYDQIKIADQKAAYIFTFMLAFMITSAEGRSAFQWQRYIEAQFPLVIFSACMAVAATFSLVAAILVVLPRRGLRSTSLFWGGWDANRTALLAAGERNDPGFLYQEYLGNIDTLSIIAKAKYHFVNLAFRGLIVMVIAYVLLLIAAGSR</sequence>
<dbReference type="GO" id="GO:0005886">
    <property type="term" value="C:plasma membrane"/>
    <property type="evidence" value="ECO:0007669"/>
    <property type="project" value="UniProtKB-SubCell"/>
</dbReference>
<keyword evidence="11" id="KW-1185">Reference proteome</keyword>
<gene>
    <name evidence="10" type="ORF">G6N74_10890</name>
</gene>